<accession>A0A433V619</accession>
<protein>
    <submittedName>
        <fullName evidence="1">Uncharacterized protein</fullName>
    </submittedName>
</protein>
<evidence type="ECO:0000313" key="2">
    <source>
        <dbReference type="Proteomes" id="UP000271624"/>
    </source>
</evidence>
<name>A0A433V619_9CYAN</name>
<gene>
    <name evidence="1" type="ORF">DSM106972_066240</name>
</gene>
<organism evidence="1 2">
    <name type="scientific">Dulcicalothrix desertica PCC 7102</name>
    <dbReference type="NCBI Taxonomy" id="232991"/>
    <lineage>
        <taxon>Bacteria</taxon>
        <taxon>Bacillati</taxon>
        <taxon>Cyanobacteriota</taxon>
        <taxon>Cyanophyceae</taxon>
        <taxon>Nostocales</taxon>
        <taxon>Calotrichaceae</taxon>
        <taxon>Dulcicalothrix</taxon>
    </lineage>
</organism>
<reference evidence="1" key="1">
    <citation type="submission" date="2018-12" db="EMBL/GenBank/DDBJ databases">
        <authorList>
            <person name="Will S."/>
            <person name="Neumann-Schaal M."/>
            <person name="Henke P."/>
        </authorList>
    </citation>
    <scope>NUCLEOTIDE SEQUENCE</scope>
    <source>
        <strain evidence="1">PCC 7102</strain>
    </source>
</reference>
<evidence type="ECO:0000313" key="1">
    <source>
        <dbReference type="EMBL" id="RUT01527.1"/>
    </source>
</evidence>
<dbReference type="EMBL" id="RSCL01000019">
    <property type="protein sequence ID" value="RUT01527.1"/>
    <property type="molecule type" value="Genomic_DNA"/>
</dbReference>
<comment type="caution">
    <text evidence="1">The sequence shown here is derived from an EMBL/GenBank/DDBJ whole genome shotgun (WGS) entry which is preliminary data.</text>
</comment>
<sequence length="93" mass="10387">MLQKLCLRISANESYQNAEIELEAQTGIKVGHSTQQKLVLESEFQLPQAKQSISEVSVDGGKVRLRGQPAYGFDWKDYKAVRLQGIPDCSVFS</sequence>
<dbReference type="Proteomes" id="UP000271624">
    <property type="component" value="Unassembled WGS sequence"/>
</dbReference>
<keyword evidence="2" id="KW-1185">Reference proteome</keyword>
<proteinExistence type="predicted"/>
<reference evidence="1" key="2">
    <citation type="journal article" date="2019" name="Genome Biol. Evol.">
        <title>Day and night: Metabolic profiles and evolutionary relationships of six axenic non-marine cyanobacteria.</title>
        <authorList>
            <person name="Will S.E."/>
            <person name="Henke P."/>
            <person name="Boedeker C."/>
            <person name="Huang S."/>
            <person name="Brinkmann H."/>
            <person name="Rohde M."/>
            <person name="Jarek M."/>
            <person name="Friedl T."/>
            <person name="Seufert S."/>
            <person name="Schumacher M."/>
            <person name="Overmann J."/>
            <person name="Neumann-Schaal M."/>
            <person name="Petersen J."/>
        </authorList>
    </citation>
    <scope>NUCLEOTIDE SEQUENCE [LARGE SCALE GENOMIC DNA]</scope>
    <source>
        <strain evidence="1">PCC 7102</strain>
    </source>
</reference>
<dbReference type="AlphaFoldDB" id="A0A433V619"/>